<keyword evidence="3" id="KW-1185">Reference proteome</keyword>
<evidence type="ECO:0000313" key="3">
    <source>
        <dbReference type="Proteomes" id="UP000499080"/>
    </source>
</evidence>
<dbReference type="AlphaFoldDB" id="A0A4Y1ZXM9"/>
<protein>
    <submittedName>
        <fullName evidence="2">Uncharacterized protein</fullName>
    </submittedName>
</protein>
<feature type="region of interest" description="Disordered" evidence="1">
    <location>
        <begin position="45"/>
        <end position="84"/>
    </location>
</feature>
<proteinExistence type="predicted"/>
<evidence type="ECO:0000313" key="2">
    <source>
        <dbReference type="EMBL" id="GBL72027.1"/>
    </source>
</evidence>
<dbReference type="Proteomes" id="UP000499080">
    <property type="component" value="Unassembled WGS sequence"/>
</dbReference>
<reference evidence="2 3" key="1">
    <citation type="journal article" date="2019" name="Sci. Rep.">
        <title>Orb-weaving spider Araneus ventricosus genome elucidates the spidroin gene catalogue.</title>
        <authorList>
            <person name="Kono N."/>
            <person name="Nakamura H."/>
            <person name="Ohtoshi R."/>
            <person name="Moran D.A.P."/>
            <person name="Shinohara A."/>
            <person name="Yoshida Y."/>
            <person name="Fujiwara M."/>
            <person name="Mori M."/>
            <person name="Tomita M."/>
            <person name="Arakawa K."/>
        </authorList>
    </citation>
    <scope>NUCLEOTIDE SEQUENCE [LARGE SCALE GENOMIC DNA]</scope>
</reference>
<dbReference type="EMBL" id="BGPR01000001">
    <property type="protein sequence ID" value="GBL72027.1"/>
    <property type="molecule type" value="Genomic_DNA"/>
</dbReference>
<name>A0A4Y1ZXM9_ARAVE</name>
<organism evidence="2 3">
    <name type="scientific">Araneus ventricosus</name>
    <name type="common">Orbweaver spider</name>
    <name type="synonym">Epeira ventricosa</name>
    <dbReference type="NCBI Taxonomy" id="182803"/>
    <lineage>
        <taxon>Eukaryota</taxon>
        <taxon>Metazoa</taxon>
        <taxon>Ecdysozoa</taxon>
        <taxon>Arthropoda</taxon>
        <taxon>Chelicerata</taxon>
        <taxon>Arachnida</taxon>
        <taxon>Araneae</taxon>
        <taxon>Araneomorphae</taxon>
        <taxon>Entelegynae</taxon>
        <taxon>Araneoidea</taxon>
        <taxon>Araneidae</taxon>
        <taxon>Araneus</taxon>
    </lineage>
</organism>
<feature type="compositionally biased region" description="Basic and acidic residues" evidence="1">
    <location>
        <begin position="52"/>
        <end position="65"/>
    </location>
</feature>
<evidence type="ECO:0000256" key="1">
    <source>
        <dbReference type="SAM" id="MobiDB-lite"/>
    </source>
</evidence>
<sequence length="100" mass="11358">MLKACYSMFNSSEKDLSINFSNMTCYACFQFRQSPFASTIDTIFQESPQPEVTRDSSPDKEETRQSENFSKLPDHLQSGHEAVPALVGQGDVAHHLVWRQ</sequence>
<gene>
    <name evidence="2" type="ORF">AVEN_115055_1</name>
</gene>
<accession>A0A4Y1ZXM9</accession>
<comment type="caution">
    <text evidence="2">The sequence shown here is derived from an EMBL/GenBank/DDBJ whole genome shotgun (WGS) entry which is preliminary data.</text>
</comment>